<feature type="compositionally biased region" description="Basic and acidic residues" evidence="1">
    <location>
        <begin position="1"/>
        <end position="12"/>
    </location>
</feature>
<keyword evidence="3" id="KW-1185">Reference proteome</keyword>
<reference evidence="2 3" key="1">
    <citation type="submission" date="2016-06" db="EMBL/GenBank/DDBJ databases">
        <title>The Draft Genome Sequence and Annotation of the Desert Woodrat Neotoma lepida.</title>
        <authorList>
            <person name="Campbell M."/>
            <person name="Oakeson K.F."/>
            <person name="Yandell M."/>
            <person name="Halpert J.R."/>
            <person name="Dearing D."/>
        </authorList>
    </citation>
    <scope>NUCLEOTIDE SEQUENCE [LARGE SCALE GENOMIC DNA]</scope>
    <source>
        <strain evidence="2">417</strain>
        <tissue evidence="2">Liver</tissue>
    </source>
</reference>
<organism evidence="2 3">
    <name type="scientific">Neotoma lepida</name>
    <name type="common">Desert woodrat</name>
    <dbReference type="NCBI Taxonomy" id="56216"/>
    <lineage>
        <taxon>Eukaryota</taxon>
        <taxon>Metazoa</taxon>
        <taxon>Chordata</taxon>
        <taxon>Craniata</taxon>
        <taxon>Vertebrata</taxon>
        <taxon>Euteleostomi</taxon>
        <taxon>Mammalia</taxon>
        <taxon>Eutheria</taxon>
        <taxon>Euarchontoglires</taxon>
        <taxon>Glires</taxon>
        <taxon>Rodentia</taxon>
        <taxon>Myomorpha</taxon>
        <taxon>Muroidea</taxon>
        <taxon>Cricetidae</taxon>
        <taxon>Neotominae</taxon>
        <taxon>Neotoma</taxon>
    </lineage>
</organism>
<evidence type="ECO:0000313" key="3">
    <source>
        <dbReference type="Proteomes" id="UP000092124"/>
    </source>
</evidence>
<protein>
    <submittedName>
        <fullName evidence="2">Uncharacterized protein</fullName>
    </submittedName>
</protein>
<feature type="non-terminal residue" evidence="2">
    <location>
        <position position="72"/>
    </location>
</feature>
<dbReference type="AlphaFoldDB" id="A0A1A6GRB5"/>
<sequence>MNAPKCTEHPQYREPPLVSQGVPTSPIVCVQAPNQAKQCKLAPPSYCGGEMSDSPTVVPQDEEMRMAHEERL</sequence>
<feature type="compositionally biased region" description="Basic and acidic residues" evidence="1">
    <location>
        <begin position="62"/>
        <end position="72"/>
    </location>
</feature>
<proteinExistence type="predicted"/>
<evidence type="ECO:0000256" key="1">
    <source>
        <dbReference type="SAM" id="MobiDB-lite"/>
    </source>
</evidence>
<gene>
    <name evidence="2" type="ORF">A6R68_02724</name>
</gene>
<comment type="caution">
    <text evidence="2">The sequence shown here is derived from an EMBL/GenBank/DDBJ whole genome shotgun (WGS) entry which is preliminary data.</text>
</comment>
<dbReference type="Proteomes" id="UP000092124">
    <property type="component" value="Unassembled WGS sequence"/>
</dbReference>
<evidence type="ECO:0000313" key="2">
    <source>
        <dbReference type="EMBL" id="OBS68731.1"/>
    </source>
</evidence>
<dbReference type="EMBL" id="LZPO01075874">
    <property type="protein sequence ID" value="OBS68731.1"/>
    <property type="molecule type" value="Genomic_DNA"/>
</dbReference>
<feature type="region of interest" description="Disordered" evidence="1">
    <location>
        <begin position="1"/>
        <end position="20"/>
    </location>
</feature>
<accession>A0A1A6GRB5</accession>
<name>A0A1A6GRB5_NEOLE</name>
<feature type="region of interest" description="Disordered" evidence="1">
    <location>
        <begin position="46"/>
        <end position="72"/>
    </location>
</feature>